<gene>
    <name evidence="1" type="ORF">GCM10010918_26110</name>
</gene>
<accession>A0A917H734</accession>
<evidence type="ECO:0000313" key="1">
    <source>
        <dbReference type="EMBL" id="GGG69687.1"/>
    </source>
</evidence>
<dbReference type="Proteomes" id="UP000600247">
    <property type="component" value="Unassembled WGS sequence"/>
</dbReference>
<proteinExistence type="predicted"/>
<dbReference type="RefSeq" id="WP_188889613.1">
    <property type="nucleotide sequence ID" value="NZ_BMHY01000004.1"/>
</dbReference>
<sequence length="216" mass="24936">MLNSRIIIVDGMPGSGKSTTAEFISEKLNAMNFDHTLFLETSPNNPLFINTPAIVSLSTDDEADEFTTKVTARYADFVERYKEQQTVIIIESLIYQGILSVALFKGMQENKVKALAKRIIEILKEGMSPEVVFYFQEDAEKNWRRICEVRGPEFAKICGLHTDEDFKRAAQGWSYTQDIFCELLNEWNIPSKIIRNSDYSWDEYYKGISNFLRLEK</sequence>
<evidence type="ECO:0000313" key="2">
    <source>
        <dbReference type="Proteomes" id="UP000600247"/>
    </source>
</evidence>
<dbReference type="Gene3D" id="3.40.50.300">
    <property type="entry name" value="P-loop containing nucleotide triphosphate hydrolases"/>
    <property type="match status" value="1"/>
</dbReference>
<comment type="caution">
    <text evidence="1">The sequence shown here is derived from an EMBL/GenBank/DDBJ whole genome shotgun (WGS) entry which is preliminary data.</text>
</comment>
<name>A0A917H734_9BACL</name>
<protein>
    <recommendedName>
        <fullName evidence="3">Thymidylate kinase</fullName>
    </recommendedName>
</protein>
<reference evidence="1 2" key="1">
    <citation type="journal article" date="2014" name="Int. J. Syst. Evol. Microbiol.">
        <title>Complete genome sequence of Corynebacterium casei LMG S-19264T (=DSM 44701T), isolated from a smear-ripened cheese.</title>
        <authorList>
            <consortium name="US DOE Joint Genome Institute (JGI-PGF)"/>
            <person name="Walter F."/>
            <person name="Albersmeier A."/>
            <person name="Kalinowski J."/>
            <person name="Ruckert C."/>
        </authorList>
    </citation>
    <scope>NUCLEOTIDE SEQUENCE [LARGE SCALE GENOMIC DNA]</scope>
    <source>
        <strain evidence="1 2">CGMCC 1.15286</strain>
    </source>
</reference>
<keyword evidence="2" id="KW-1185">Reference proteome</keyword>
<dbReference type="AlphaFoldDB" id="A0A917H734"/>
<dbReference type="InterPro" id="IPR027417">
    <property type="entry name" value="P-loop_NTPase"/>
</dbReference>
<dbReference type="EMBL" id="BMHY01000004">
    <property type="protein sequence ID" value="GGG69687.1"/>
    <property type="molecule type" value="Genomic_DNA"/>
</dbReference>
<organism evidence="1 2">
    <name type="scientific">Paenibacillus radicis</name>
    <name type="common">ex Gao et al. 2016</name>
    <dbReference type="NCBI Taxonomy" id="1737354"/>
    <lineage>
        <taxon>Bacteria</taxon>
        <taxon>Bacillati</taxon>
        <taxon>Bacillota</taxon>
        <taxon>Bacilli</taxon>
        <taxon>Bacillales</taxon>
        <taxon>Paenibacillaceae</taxon>
        <taxon>Paenibacillus</taxon>
    </lineage>
</organism>
<dbReference type="SUPFAM" id="SSF52540">
    <property type="entry name" value="P-loop containing nucleoside triphosphate hydrolases"/>
    <property type="match status" value="1"/>
</dbReference>
<evidence type="ECO:0008006" key="3">
    <source>
        <dbReference type="Google" id="ProtNLM"/>
    </source>
</evidence>